<keyword evidence="1" id="KW-0677">Repeat</keyword>
<sequence>MTSSFEVDYDLNPTTLYTSITNSNWDAASRACRLYPEEARTWVVRRERDEDGNLLLMDANDDADDESELNSDNVLWRFLPLHSALARSPPAHFIKSLLKAYPQGLRERDASSMLPLHYACGNRASKDVIQLLLDESSSGGGYGYAAGVWEEDSNGMTALHYLGSWGQCQDGIVEMILRAAEDTKRGGGGGGARDVIQMEDGSGMTPLQLAREGGFDEIVDVMERCLMNGIGGEGGDEEEEENGPTANGLGLTVVTVPSPRNYSLPRSPSYRSKSSSARSKSNVKSSFRNGGSSSSPRISISLDETSYQMEQRQDSSMRRDTLRSPRSGSVGGGSGRYSVHVMDSRSPVNPRQTMIPSQRTEASLDSSSHHHKERYSISTRSLESPRHMNSDNPTTTPRSSFTNMKTPRSSGRGAVGMFGFDSHGVTPPQSSPRFHSQPSQMAMQSMRAPMELTSPQHYTTNVHDLMGQIQQLQLQNESLHQHTSQMEVTLHQSQTENAELRAKLSAYENDAVHNSISNQQQRLVHEEKLEQTMMKLQSLFNRVGDTQSTLSQIVNVAERRENARLSSASKRHHLMMQLLQEEEREKEAESREHLYEGEMLGSAFEKEIRELEELKGEVGSLLDGLSLER</sequence>
<dbReference type="PaxDb" id="35128-Thaps23875"/>
<organism evidence="4 5">
    <name type="scientific">Thalassiosira pseudonana</name>
    <name type="common">Marine diatom</name>
    <name type="synonym">Cyclotella nana</name>
    <dbReference type="NCBI Taxonomy" id="35128"/>
    <lineage>
        <taxon>Eukaryota</taxon>
        <taxon>Sar</taxon>
        <taxon>Stramenopiles</taxon>
        <taxon>Ochrophyta</taxon>
        <taxon>Bacillariophyta</taxon>
        <taxon>Coscinodiscophyceae</taxon>
        <taxon>Thalassiosirophycidae</taxon>
        <taxon>Thalassiosirales</taxon>
        <taxon>Thalassiosiraceae</taxon>
        <taxon>Thalassiosira</taxon>
    </lineage>
</organism>
<dbReference type="EMBL" id="CM000644">
    <property type="protein sequence ID" value="EED90989.1"/>
    <property type="molecule type" value="Genomic_DNA"/>
</dbReference>
<reference evidence="4 5" key="2">
    <citation type="journal article" date="2008" name="Nature">
        <title>The Phaeodactylum genome reveals the evolutionary history of diatom genomes.</title>
        <authorList>
            <person name="Bowler C."/>
            <person name="Allen A.E."/>
            <person name="Badger J.H."/>
            <person name="Grimwood J."/>
            <person name="Jabbari K."/>
            <person name="Kuo A."/>
            <person name="Maheswari U."/>
            <person name="Martens C."/>
            <person name="Maumus F."/>
            <person name="Otillar R.P."/>
            <person name="Rayko E."/>
            <person name="Salamov A."/>
            <person name="Vandepoele K."/>
            <person name="Beszteri B."/>
            <person name="Gruber A."/>
            <person name="Heijde M."/>
            <person name="Katinka M."/>
            <person name="Mock T."/>
            <person name="Valentin K."/>
            <person name="Verret F."/>
            <person name="Berges J.A."/>
            <person name="Brownlee C."/>
            <person name="Cadoret J.P."/>
            <person name="Chiovitti A."/>
            <person name="Choi C.J."/>
            <person name="Coesel S."/>
            <person name="De Martino A."/>
            <person name="Detter J.C."/>
            <person name="Durkin C."/>
            <person name="Falciatore A."/>
            <person name="Fournet J."/>
            <person name="Haruta M."/>
            <person name="Huysman M.J."/>
            <person name="Jenkins B.D."/>
            <person name="Jiroutova K."/>
            <person name="Jorgensen R.E."/>
            <person name="Joubert Y."/>
            <person name="Kaplan A."/>
            <person name="Kroger N."/>
            <person name="Kroth P.G."/>
            <person name="La Roche J."/>
            <person name="Lindquist E."/>
            <person name="Lommer M."/>
            <person name="Martin-Jezequel V."/>
            <person name="Lopez P.J."/>
            <person name="Lucas S."/>
            <person name="Mangogna M."/>
            <person name="McGinnis K."/>
            <person name="Medlin L.K."/>
            <person name="Montsant A."/>
            <person name="Oudot-Le Secq M.P."/>
            <person name="Napoli C."/>
            <person name="Obornik M."/>
            <person name="Parker M.S."/>
            <person name="Petit J.L."/>
            <person name="Porcel B.M."/>
            <person name="Poulsen N."/>
            <person name="Robison M."/>
            <person name="Rychlewski L."/>
            <person name="Rynearson T.A."/>
            <person name="Schmutz J."/>
            <person name="Shapiro H."/>
            <person name="Siaut M."/>
            <person name="Stanley M."/>
            <person name="Sussman M.R."/>
            <person name="Taylor A.R."/>
            <person name="Vardi A."/>
            <person name="von Dassow P."/>
            <person name="Vyverman W."/>
            <person name="Willis A."/>
            <person name="Wyrwicz L.S."/>
            <person name="Rokhsar D.S."/>
            <person name="Weissenbach J."/>
            <person name="Armbrust E.V."/>
            <person name="Green B.R."/>
            <person name="Van de Peer Y."/>
            <person name="Grigoriev I.V."/>
        </authorList>
    </citation>
    <scope>NUCLEOTIDE SEQUENCE [LARGE SCALE GENOMIC DNA]</scope>
    <source>
        <strain evidence="4 5">CCMP1335</strain>
    </source>
</reference>
<dbReference type="FunFam" id="1.25.40.20:FF:000920">
    <property type="entry name" value="Predicted protein"/>
    <property type="match status" value="1"/>
</dbReference>
<feature type="compositionally biased region" description="Basic and acidic residues" evidence="3">
    <location>
        <begin position="311"/>
        <end position="323"/>
    </location>
</feature>
<dbReference type="Gene3D" id="1.25.40.20">
    <property type="entry name" value="Ankyrin repeat-containing domain"/>
    <property type="match status" value="1"/>
</dbReference>
<dbReference type="AlphaFoldDB" id="B8C7I9"/>
<dbReference type="InParanoid" id="B8C7I9"/>
<dbReference type="GeneID" id="7444950"/>
<feature type="region of interest" description="Disordered" evidence="3">
    <location>
        <begin position="229"/>
        <end position="410"/>
    </location>
</feature>
<dbReference type="SUPFAM" id="SSF48403">
    <property type="entry name" value="Ankyrin repeat"/>
    <property type="match status" value="1"/>
</dbReference>
<dbReference type="GO" id="GO:0005737">
    <property type="term" value="C:cytoplasm"/>
    <property type="evidence" value="ECO:0000318"/>
    <property type="project" value="GO_Central"/>
</dbReference>
<evidence type="ECO:0000313" key="5">
    <source>
        <dbReference type="Proteomes" id="UP000001449"/>
    </source>
</evidence>
<dbReference type="GO" id="GO:0051017">
    <property type="term" value="P:actin filament bundle assembly"/>
    <property type="evidence" value="ECO:0000318"/>
    <property type="project" value="GO_Central"/>
</dbReference>
<evidence type="ECO:0000313" key="4">
    <source>
        <dbReference type="EMBL" id="EED90989.1"/>
    </source>
</evidence>
<feature type="compositionally biased region" description="Polar residues" evidence="3">
    <location>
        <begin position="390"/>
        <end position="409"/>
    </location>
</feature>
<name>B8C7I9_THAPS</name>
<gene>
    <name evidence="4" type="ORF">THAPSDRAFT_23875</name>
</gene>
<dbReference type="GO" id="GO:0051015">
    <property type="term" value="F:actin filament binding"/>
    <property type="evidence" value="ECO:0000318"/>
    <property type="project" value="GO_Central"/>
</dbReference>
<dbReference type="PANTHER" id="PTHR24153">
    <property type="entry name" value="ESPIN"/>
    <property type="match status" value="1"/>
</dbReference>
<dbReference type="HOGENOM" id="CLU_435163_0_0_1"/>
<dbReference type="Proteomes" id="UP000001449">
    <property type="component" value="Chromosome 8"/>
</dbReference>
<dbReference type="InterPro" id="IPR052420">
    <property type="entry name" value="Espin/Espin-like"/>
</dbReference>
<accession>B8C7I9</accession>
<feature type="compositionally biased region" description="Polar residues" evidence="3">
    <location>
        <begin position="346"/>
        <end position="366"/>
    </location>
</feature>
<dbReference type="KEGG" id="tps:THAPSDRAFT_23875"/>
<protein>
    <submittedName>
        <fullName evidence="4">Uncharacterized protein</fullName>
    </submittedName>
</protein>
<keyword evidence="2" id="KW-0040">ANK repeat</keyword>
<evidence type="ECO:0000256" key="3">
    <source>
        <dbReference type="SAM" id="MobiDB-lite"/>
    </source>
</evidence>
<dbReference type="InterPro" id="IPR036770">
    <property type="entry name" value="Ankyrin_rpt-contain_sf"/>
</dbReference>
<dbReference type="eggNOG" id="ENOG502SNZV">
    <property type="taxonomic scope" value="Eukaryota"/>
</dbReference>
<dbReference type="RefSeq" id="XP_002292138.1">
    <property type="nucleotide sequence ID" value="XM_002292102.1"/>
</dbReference>
<dbReference type="PANTHER" id="PTHR24153:SF8">
    <property type="entry name" value="FORKED, ISOFORM F"/>
    <property type="match status" value="1"/>
</dbReference>
<reference evidence="4 5" key="1">
    <citation type="journal article" date="2004" name="Science">
        <title>The genome of the diatom Thalassiosira pseudonana: ecology, evolution, and metabolism.</title>
        <authorList>
            <person name="Armbrust E.V."/>
            <person name="Berges J.A."/>
            <person name="Bowler C."/>
            <person name="Green B.R."/>
            <person name="Martinez D."/>
            <person name="Putnam N.H."/>
            <person name="Zhou S."/>
            <person name="Allen A.E."/>
            <person name="Apt K.E."/>
            <person name="Bechner M."/>
            <person name="Brzezinski M.A."/>
            <person name="Chaal B.K."/>
            <person name="Chiovitti A."/>
            <person name="Davis A.K."/>
            <person name="Demarest M.S."/>
            <person name="Detter J.C."/>
            <person name="Glavina T."/>
            <person name="Goodstein D."/>
            <person name="Hadi M.Z."/>
            <person name="Hellsten U."/>
            <person name="Hildebrand M."/>
            <person name="Jenkins B.D."/>
            <person name="Jurka J."/>
            <person name="Kapitonov V.V."/>
            <person name="Kroger N."/>
            <person name="Lau W.W."/>
            <person name="Lane T.W."/>
            <person name="Larimer F.W."/>
            <person name="Lippmeier J.C."/>
            <person name="Lucas S."/>
            <person name="Medina M."/>
            <person name="Montsant A."/>
            <person name="Obornik M."/>
            <person name="Parker M.S."/>
            <person name="Palenik B."/>
            <person name="Pazour G.J."/>
            <person name="Richardson P.M."/>
            <person name="Rynearson T.A."/>
            <person name="Saito M.A."/>
            <person name="Schwartz D.C."/>
            <person name="Thamatrakoln K."/>
            <person name="Valentin K."/>
            <person name="Vardi A."/>
            <person name="Wilkerson F.P."/>
            <person name="Rokhsar D.S."/>
        </authorList>
    </citation>
    <scope>NUCLEOTIDE SEQUENCE [LARGE SCALE GENOMIC DNA]</scope>
    <source>
        <strain evidence="4 5">CCMP1335</strain>
    </source>
</reference>
<proteinExistence type="predicted"/>
<evidence type="ECO:0000256" key="1">
    <source>
        <dbReference type="ARBA" id="ARBA00022737"/>
    </source>
</evidence>
<keyword evidence="5" id="KW-1185">Reference proteome</keyword>
<evidence type="ECO:0000256" key="2">
    <source>
        <dbReference type="ARBA" id="ARBA00023043"/>
    </source>
</evidence>
<feature type="compositionally biased region" description="Low complexity" evidence="3">
    <location>
        <begin position="257"/>
        <end position="301"/>
    </location>
</feature>